<dbReference type="SUPFAM" id="SSF54695">
    <property type="entry name" value="POZ domain"/>
    <property type="match status" value="1"/>
</dbReference>
<dbReference type="CDD" id="cd18186">
    <property type="entry name" value="BTB_POZ_ZBTB_KLHL-like"/>
    <property type="match status" value="1"/>
</dbReference>
<protein>
    <recommendedName>
        <fullName evidence="2">BTB domain-containing protein</fullName>
    </recommendedName>
</protein>
<feature type="domain" description="BTB" evidence="2">
    <location>
        <begin position="28"/>
        <end position="58"/>
    </location>
</feature>
<feature type="region of interest" description="Disordered" evidence="1">
    <location>
        <begin position="1"/>
        <end position="21"/>
    </location>
</feature>
<gene>
    <name evidence="3" type="ORF">FB45DRAFT_216493</name>
</gene>
<evidence type="ECO:0000259" key="2">
    <source>
        <dbReference type="PROSITE" id="PS50097"/>
    </source>
</evidence>
<dbReference type="EMBL" id="JARKIF010000020">
    <property type="protein sequence ID" value="KAJ7617971.1"/>
    <property type="molecule type" value="Genomic_DNA"/>
</dbReference>
<evidence type="ECO:0000313" key="3">
    <source>
        <dbReference type="EMBL" id="KAJ7617971.1"/>
    </source>
</evidence>
<evidence type="ECO:0000256" key="1">
    <source>
        <dbReference type="SAM" id="MobiDB-lite"/>
    </source>
</evidence>
<comment type="caution">
    <text evidence="3">The sequence shown here is derived from an EMBL/GenBank/DDBJ whole genome shotgun (WGS) entry which is preliminary data.</text>
</comment>
<organism evidence="3 4">
    <name type="scientific">Roridomyces roridus</name>
    <dbReference type="NCBI Taxonomy" id="1738132"/>
    <lineage>
        <taxon>Eukaryota</taxon>
        <taxon>Fungi</taxon>
        <taxon>Dikarya</taxon>
        <taxon>Basidiomycota</taxon>
        <taxon>Agaricomycotina</taxon>
        <taxon>Agaricomycetes</taxon>
        <taxon>Agaricomycetidae</taxon>
        <taxon>Agaricales</taxon>
        <taxon>Marasmiineae</taxon>
        <taxon>Mycenaceae</taxon>
        <taxon>Roridomyces</taxon>
    </lineage>
</organism>
<dbReference type="Proteomes" id="UP001221142">
    <property type="component" value="Unassembled WGS sequence"/>
</dbReference>
<reference evidence="3" key="1">
    <citation type="submission" date="2023-03" db="EMBL/GenBank/DDBJ databases">
        <title>Massive genome expansion in bonnet fungi (Mycena s.s.) driven by repeated elements and novel gene families across ecological guilds.</title>
        <authorList>
            <consortium name="Lawrence Berkeley National Laboratory"/>
            <person name="Harder C.B."/>
            <person name="Miyauchi S."/>
            <person name="Viragh M."/>
            <person name="Kuo A."/>
            <person name="Thoen E."/>
            <person name="Andreopoulos B."/>
            <person name="Lu D."/>
            <person name="Skrede I."/>
            <person name="Drula E."/>
            <person name="Henrissat B."/>
            <person name="Morin E."/>
            <person name="Kohler A."/>
            <person name="Barry K."/>
            <person name="LaButti K."/>
            <person name="Morin E."/>
            <person name="Salamov A."/>
            <person name="Lipzen A."/>
            <person name="Mereny Z."/>
            <person name="Hegedus B."/>
            <person name="Baldrian P."/>
            <person name="Stursova M."/>
            <person name="Weitz H."/>
            <person name="Taylor A."/>
            <person name="Grigoriev I.V."/>
            <person name="Nagy L.G."/>
            <person name="Martin F."/>
            <person name="Kauserud H."/>
        </authorList>
    </citation>
    <scope>NUCLEOTIDE SEQUENCE</scope>
    <source>
        <strain evidence="3">9284</strain>
    </source>
</reference>
<evidence type="ECO:0000313" key="4">
    <source>
        <dbReference type="Proteomes" id="UP001221142"/>
    </source>
</evidence>
<accession>A0AAD7FG30</accession>
<name>A0AAD7FG30_9AGAR</name>
<proteinExistence type="predicted"/>
<sequence>MSTTASSPRDAPAPFSGVPDDRNDNRLPDFILRSADLVDFHVHKEILKFASEYFDSMFAFPAGFSSEGDLSRGGLQVLVLPEPSSVWLRLLSLAYPATSADQYTLTAPDLDGFWQVFQAAHKYQFIVVQTLLGTMLDNPLLLRTHPHRIFALARLCDLPHLVTKAALATLAYPLSPGPEEFPEMFLISWATVAKLQSFHHACARNARRIAEYNAGVLDLPCPLREGSKTLLARHTRDESTHLEFVWRVQAGHGMHCGPRADGRRRASPQRACVREWFKSHTARVAERLLLVPAGTTVTAVFTSVPPAECAVIDACAVCARNADRDLETFAAQLKRHVDKANDEIAQATFAEE</sequence>
<dbReference type="PROSITE" id="PS50097">
    <property type="entry name" value="BTB"/>
    <property type="match status" value="1"/>
</dbReference>
<dbReference type="InterPro" id="IPR000210">
    <property type="entry name" value="BTB/POZ_dom"/>
</dbReference>
<keyword evidence="4" id="KW-1185">Reference proteome</keyword>
<dbReference type="Gene3D" id="3.30.710.10">
    <property type="entry name" value="Potassium Channel Kv1.1, Chain A"/>
    <property type="match status" value="1"/>
</dbReference>
<dbReference type="Pfam" id="PF00651">
    <property type="entry name" value="BTB"/>
    <property type="match status" value="1"/>
</dbReference>
<dbReference type="InterPro" id="IPR011333">
    <property type="entry name" value="SKP1/BTB/POZ_sf"/>
</dbReference>
<dbReference type="AlphaFoldDB" id="A0AAD7FG30"/>